<feature type="transmembrane region" description="Helical" evidence="6">
    <location>
        <begin position="7"/>
        <end position="26"/>
    </location>
</feature>
<protein>
    <submittedName>
        <fullName evidence="7">CidA/LrgA family protein</fullName>
    </submittedName>
</protein>
<evidence type="ECO:0000313" key="7">
    <source>
        <dbReference type="EMBL" id="USG63873.1"/>
    </source>
</evidence>
<comment type="subcellular location">
    <subcellularLocation>
        <location evidence="1">Cell membrane</location>
        <topology evidence="1">Multi-pass membrane protein</topology>
    </subcellularLocation>
</comment>
<feature type="transmembrane region" description="Helical" evidence="6">
    <location>
        <begin position="32"/>
        <end position="51"/>
    </location>
</feature>
<evidence type="ECO:0000256" key="5">
    <source>
        <dbReference type="ARBA" id="ARBA00023136"/>
    </source>
</evidence>
<feature type="transmembrane region" description="Helical" evidence="6">
    <location>
        <begin position="86"/>
        <end position="107"/>
    </location>
</feature>
<proteinExistence type="predicted"/>
<dbReference type="InterPro" id="IPR005538">
    <property type="entry name" value="LrgA/CidA"/>
</dbReference>
<keyword evidence="2" id="KW-1003">Cell membrane</keyword>
<keyword evidence="3 6" id="KW-0812">Transmembrane</keyword>
<gene>
    <name evidence="7" type="ORF">NDK47_17115</name>
</gene>
<dbReference type="Proteomes" id="UP001056500">
    <property type="component" value="Chromosome"/>
</dbReference>
<evidence type="ECO:0000256" key="2">
    <source>
        <dbReference type="ARBA" id="ARBA00022475"/>
    </source>
</evidence>
<dbReference type="RefSeq" id="WP_251870951.1">
    <property type="nucleotide sequence ID" value="NZ_CP098755.1"/>
</dbReference>
<feature type="transmembrane region" description="Helical" evidence="6">
    <location>
        <begin position="63"/>
        <end position="80"/>
    </location>
</feature>
<evidence type="ECO:0000256" key="3">
    <source>
        <dbReference type="ARBA" id="ARBA00022692"/>
    </source>
</evidence>
<name>A0ABY4W9Z6_9BACL</name>
<evidence type="ECO:0000256" key="6">
    <source>
        <dbReference type="SAM" id="Phobius"/>
    </source>
</evidence>
<accession>A0ABY4W9Z6</accession>
<organism evidence="7 8">
    <name type="scientific">Brevibacillus ruminantium</name>
    <dbReference type="NCBI Taxonomy" id="2950604"/>
    <lineage>
        <taxon>Bacteria</taxon>
        <taxon>Bacillati</taxon>
        <taxon>Bacillota</taxon>
        <taxon>Bacilli</taxon>
        <taxon>Bacillales</taxon>
        <taxon>Paenibacillaceae</taxon>
        <taxon>Brevibacillus</taxon>
    </lineage>
</organism>
<dbReference type="Pfam" id="PF03788">
    <property type="entry name" value="LrgA"/>
    <property type="match status" value="1"/>
</dbReference>
<reference evidence="7" key="1">
    <citation type="submission" date="2022-06" db="EMBL/GenBank/DDBJ databases">
        <title>Genome sequencing of Brevibacillus sp. BB3-R1.</title>
        <authorList>
            <person name="Heo J."/>
            <person name="Lee D."/>
            <person name="Won M."/>
            <person name="Han B.-H."/>
            <person name="Hong S.-B."/>
            <person name="Kwon S.-W."/>
        </authorList>
    </citation>
    <scope>NUCLEOTIDE SEQUENCE</scope>
    <source>
        <strain evidence="7">BB3-R1</strain>
    </source>
</reference>
<keyword evidence="8" id="KW-1185">Reference proteome</keyword>
<dbReference type="PANTHER" id="PTHR33931:SF2">
    <property type="entry name" value="HOLIN-LIKE PROTEIN CIDA"/>
    <property type="match status" value="1"/>
</dbReference>
<evidence type="ECO:0000313" key="8">
    <source>
        <dbReference type="Proteomes" id="UP001056500"/>
    </source>
</evidence>
<evidence type="ECO:0000256" key="4">
    <source>
        <dbReference type="ARBA" id="ARBA00022989"/>
    </source>
</evidence>
<evidence type="ECO:0000256" key="1">
    <source>
        <dbReference type="ARBA" id="ARBA00004651"/>
    </source>
</evidence>
<sequence>METIKGIILLLAFYGIGIAAGKWLHIPLPGNIIGMLLLTLALVTGVVKMNWVDKASQLLIRHMMLFFVPIMIGVSSYLKILGEHPVALILAMVLGPAFVMVVTGRLIQWYLDRRRKEASTSSIELERRTMDA</sequence>
<dbReference type="EMBL" id="CP098755">
    <property type="protein sequence ID" value="USG63873.1"/>
    <property type="molecule type" value="Genomic_DNA"/>
</dbReference>
<keyword evidence="4 6" id="KW-1133">Transmembrane helix</keyword>
<dbReference type="PANTHER" id="PTHR33931">
    <property type="entry name" value="HOLIN-LIKE PROTEIN CIDA-RELATED"/>
    <property type="match status" value="1"/>
</dbReference>
<keyword evidence="5 6" id="KW-0472">Membrane</keyword>